<reference evidence="1" key="1">
    <citation type="submission" date="2020-11" db="EMBL/GenBank/DDBJ databases">
        <authorList>
            <person name="Davenport K.M."/>
            <person name="Bickhart D.M."/>
            <person name="Smith T.P.L."/>
            <person name="Murdoch B.M."/>
            <person name="Rosen B.D."/>
        </authorList>
    </citation>
    <scope>NUCLEOTIDE SEQUENCE [LARGE SCALE GENOMIC DNA]</scope>
    <source>
        <strain evidence="1">OAR_USU_Benz2616</strain>
    </source>
</reference>
<evidence type="ECO:0000313" key="1">
    <source>
        <dbReference type="Ensembl" id="ENSOARP00020050597.1"/>
    </source>
</evidence>
<gene>
    <name evidence="1" type="primary">MAP4K3</name>
</gene>
<accession>A0AC11DXH3</accession>
<sequence>MNPGFDLSRRNPQEDFELIQRIGSGTYGDVYKARNVNTGELAAIKVIKLEPGEDFAVVQQEIIMMKDCKHPNIVAYFGSYLRLCLMVLFKCERFDGTTLQGEINFGFAWSFAEVVPYRIFIM</sequence>
<reference evidence="1" key="2">
    <citation type="submission" date="2025-08" db="UniProtKB">
        <authorList>
            <consortium name="Ensembl"/>
        </authorList>
    </citation>
    <scope>IDENTIFICATION</scope>
</reference>
<proteinExistence type="predicted"/>
<reference evidence="1" key="3">
    <citation type="submission" date="2025-09" db="UniProtKB">
        <authorList>
            <consortium name="Ensembl"/>
        </authorList>
    </citation>
    <scope>IDENTIFICATION</scope>
</reference>
<organism evidence="1">
    <name type="scientific">Ovis aries</name>
    <name type="common">Sheep</name>
    <dbReference type="NCBI Taxonomy" id="9940"/>
    <lineage>
        <taxon>Eukaryota</taxon>
        <taxon>Metazoa</taxon>
        <taxon>Chordata</taxon>
        <taxon>Craniata</taxon>
        <taxon>Vertebrata</taxon>
        <taxon>Euteleostomi</taxon>
        <taxon>Mammalia</taxon>
        <taxon>Eutheria</taxon>
        <taxon>Laurasiatheria</taxon>
        <taxon>Artiodactyla</taxon>
        <taxon>Ruminantia</taxon>
        <taxon>Pecora</taxon>
        <taxon>Bovidae</taxon>
        <taxon>Caprinae</taxon>
        <taxon>Ovis</taxon>
    </lineage>
</organism>
<dbReference type="Ensembl" id="ENSOART00020076778.1">
    <property type="protein sequence ID" value="ENSOARP00020050597.1"/>
    <property type="gene ID" value="ENSOARG00020010894.2"/>
</dbReference>
<protein>
    <submittedName>
        <fullName evidence="1">Mitogen-activated protein kinase kinase kinase kinase 3</fullName>
    </submittedName>
</protein>
<name>A0AC11DXH3_SHEEP</name>